<protein>
    <recommendedName>
        <fullName evidence="10">Dynein light chain</fullName>
    </recommendedName>
</protein>
<evidence type="ECO:0000256" key="8">
    <source>
        <dbReference type="ARBA" id="ARBA00023212"/>
    </source>
</evidence>
<keyword evidence="5 10" id="KW-0493">Microtubule</keyword>
<feature type="non-terminal residue" evidence="11">
    <location>
        <position position="1"/>
    </location>
</feature>
<dbReference type="GO" id="GO:0015031">
    <property type="term" value="P:protein transport"/>
    <property type="evidence" value="ECO:0007669"/>
    <property type="project" value="UniProtKB-KW"/>
</dbReference>
<comment type="similarity">
    <text evidence="10">Belongs to the dynein light chain family.</text>
</comment>
<keyword evidence="3" id="KW-0813">Transport</keyword>
<proteinExistence type="inferred from homology"/>
<evidence type="ECO:0000256" key="10">
    <source>
        <dbReference type="RuleBase" id="RU365010"/>
    </source>
</evidence>
<dbReference type="GO" id="GO:0044458">
    <property type="term" value="P:motile cilium assembly"/>
    <property type="evidence" value="ECO:0007669"/>
    <property type="project" value="TreeGrafter"/>
</dbReference>
<dbReference type="GO" id="GO:0051028">
    <property type="term" value="P:mRNA transport"/>
    <property type="evidence" value="ECO:0007669"/>
    <property type="project" value="UniProtKB-KW"/>
</dbReference>
<reference evidence="11 12" key="1">
    <citation type="submission" date="2019-09" db="EMBL/GenBank/DDBJ databases">
        <title>Bird 10,000 Genomes (B10K) Project - Family phase.</title>
        <authorList>
            <person name="Zhang G."/>
        </authorList>
    </citation>
    <scope>NUCLEOTIDE SEQUENCE [LARGE SCALE GENOMIC DNA]</scope>
    <source>
        <strain evidence="11">B10K-CU-031-23</strain>
    </source>
</reference>
<dbReference type="InterPro" id="IPR001372">
    <property type="entry name" value="Dynein_light_chain_typ-1/2"/>
</dbReference>
<dbReference type="GO" id="GO:0005929">
    <property type="term" value="C:cilium"/>
    <property type="evidence" value="ECO:0007669"/>
    <property type="project" value="GOC"/>
</dbReference>
<comment type="caution">
    <text evidence="11">The sequence shown here is derived from an EMBL/GenBank/DDBJ whole genome shotgun (WGS) entry which is preliminary data.</text>
</comment>
<dbReference type="Pfam" id="PF01221">
    <property type="entry name" value="Dynein_light"/>
    <property type="match status" value="1"/>
</dbReference>
<dbReference type="GO" id="GO:0005874">
    <property type="term" value="C:microtubule"/>
    <property type="evidence" value="ECO:0007669"/>
    <property type="project" value="UniProtKB-KW"/>
</dbReference>
<keyword evidence="8 10" id="KW-0206">Cytoskeleton</keyword>
<organism evidence="11 12">
    <name type="scientific">Lophotis ruficrista</name>
    <dbReference type="NCBI Taxonomy" id="172689"/>
    <lineage>
        <taxon>Eukaryota</taxon>
        <taxon>Metazoa</taxon>
        <taxon>Chordata</taxon>
        <taxon>Craniata</taxon>
        <taxon>Vertebrata</taxon>
        <taxon>Euteleostomi</taxon>
        <taxon>Archelosauria</taxon>
        <taxon>Archosauria</taxon>
        <taxon>Dinosauria</taxon>
        <taxon>Saurischia</taxon>
        <taxon>Theropoda</taxon>
        <taxon>Coelurosauria</taxon>
        <taxon>Aves</taxon>
        <taxon>Neognathae</taxon>
        <taxon>Neoaves</taxon>
        <taxon>Otidimorphae</taxon>
        <taxon>Otidiformes</taxon>
        <taxon>Otididae</taxon>
        <taxon>Lophotis</taxon>
    </lineage>
</organism>
<dbReference type="GO" id="GO:0035721">
    <property type="term" value="P:intraciliary retrograde transport"/>
    <property type="evidence" value="ECO:0007669"/>
    <property type="project" value="TreeGrafter"/>
</dbReference>
<name>A0A7K8K2C3_9AVES</name>
<dbReference type="AlphaFoldDB" id="A0A7K8K2C3"/>
<evidence type="ECO:0000313" key="12">
    <source>
        <dbReference type="Proteomes" id="UP000533896"/>
    </source>
</evidence>
<keyword evidence="6" id="KW-0509">mRNA transport</keyword>
<evidence type="ECO:0000256" key="5">
    <source>
        <dbReference type="ARBA" id="ARBA00022701"/>
    </source>
</evidence>
<evidence type="ECO:0000256" key="6">
    <source>
        <dbReference type="ARBA" id="ARBA00022816"/>
    </source>
</evidence>
<evidence type="ECO:0000256" key="3">
    <source>
        <dbReference type="ARBA" id="ARBA00022448"/>
    </source>
</evidence>
<comment type="subcellular location">
    <subcellularLocation>
        <location evidence="2 10">Cytoplasm</location>
        <location evidence="2 10">Cytoskeleton</location>
    </subcellularLocation>
    <subcellularLocation>
        <location evidence="1">Nucleus</location>
    </subcellularLocation>
</comment>
<feature type="non-terminal residue" evidence="11">
    <location>
        <position position="81"/>
    </location>
</feature>
<dbReference type="PANTHER" id="PTHR11886">
    <property type="entry name" value="DYNEIN LIGHT CHAIN"/>
    <property type="match status" value="1"/>
</dbReference>
<dbReference type="OrthoDB" id="10033309at2759"/>
<evidence type="ECO:0000256" key="4">
    <source>
        <dbReference type="ARBA" id="ARBA00022490"/>
    </source>
</evidence>
<evidence type="ECO:0000313" key="11">
    <source>
        <dbReference type="EMBL" id="NXE11227.1"/>
    </source>
</evidence>
<dbReference type="FunFam" id="3.30.740.10:FF:000005">
    <property type="entry name" value="Dynein light chain"/>
    <property type="match status" value="1"/>
</dbReference>
<accession>A0A7K8K2C3</accession>
<dbReference type="SUPFAM" id="SSF54648">
    <property type="entry name" value="DLC"/>
    <property type="match status" value="1"/>
</dbReference>
<evidence type="ECO:0000256" key="7">
    <source>
        <dbReference type="ARBA" id="ARBA00022927"/>
    </source>
</evidence>
<dbReference type="GO" id="GO:0005634">
    <property type="term" value="C:nucleus"/>
    <property type="evidence" value="ECO:0007669"/>
    <property type="project" value="UniProtKB-SubCell"/>
</dbReference>
<dbReference type="EMBL" id="VWYV01000643">
    <property type="protein sequence ID" value="NXE11227.1"/>
    <property type="molecule type" value="Genomic_DNA"/>
</dbReference>
<dbReference type="Gene3D" id="3.30.740.10">
    <property type="entry name" value="Protein Inhibitor Of Neuronal Nitric Oxide Synthase"/>
    <property type="match status" value="1"/>
</dbReference>
<keyword evidence="10" id="KW-0505">Motor protein</keyword>
<dbReference type="GO" id="GO:0005868">
    <property type="term" value="C:cytoplasmic dynein complex"/>
    <property type="evidence" value="ECO:0007669"/>
    <property type="project" value="TreeGrafter"/>
</dbReference>
<dbReference type="SMART" id="SM01375">
    <property type="entry name" value="Dynein_light"/>
    <property type="match status" value="1"/>
</dbReference>
<keyword evidence="4 10" id="KW-0963">Cytoplasm</keyword>
<evidence type="ECO:0000256" key="2">
    <source>
        <dbReference type="ARBA" id="ARBA00004245"/>
    </source>
</evidence>
<sequence>KNADLSEEMQQDAVRYAILAVEKHSVEREITILIKRESEKKHRPTWQCTVGGKFDSSVSHETKHFTYFLLLGVNILLFEAG</sequence>
<dbReference type="Proteomes" id="UP000533896">
    <property type="component" value="Unassembled WGS sequence"/>
</dbReference>
<dbReference type="PANTHER" id="PTHR11886:SF91">
    <property type="entry name" value="DYNEIN LIGHT CHAIN 1, CYTOPLASMIC"/>
    <property type="match status" value="1"/>
</dbReference>
<keyword evidence="10" id="KW-0243">Dynein</keyword>
<evidence type="ECO:0000256" key="1">
    <source>
        <dbReference type="ARBA" id="ARBA00004123"/>
    </source>
</evidence>
<gene>
    <name evidence="11" type="primary">Cdlc2</name>
    <name evidence="11" type="ORF">LOPRUF_R13489</name>
</gene>
<dbReference type="GO" id="GO:0045505">
    <property type="term" value="F:dynein intermediate chain binding"/>
    <property type="evidence" value="ECO:0007669"/>
    <property type="project" value="TreeGrafter"/>
</dbReference>
<evidence type="ECO:0000256" key="9">
    <source>
        <dbReference type="ARBA" id="ARBA00023242"/>
    </source>
</evidence>
<keyword evidence="9" id="KW-0539">Nucleus</keyword>
<keyword evidence="12" id="KW-1185">Reference proteome</keyword>
<keyword evidence="7" id="KW-0653">Protein transport</keyword>
<dbReference type="InterPro" id="IPR037177">
    <property type="entry name" value="DLC_sf"/>
</dbReference>